<sequence>KEEKLAVCKCLFTFDGLDETRLSLDFNDSRIVSDVTQKSSVSVLLINLIKGTCFPQLPSGTSRPAAASQIPPSCVAKVTEVCGFTDTRRRRFSDEELSSRIISHIKTSRSLHIMCGIPVFCWITATVLENMLTTEQRGELPKTMPDMYSHFLLVQTNRKNNKYHEGHETNPEELMEADREVLSRGSWRLNIWRKKHRVLPRRPGEVWS</sequence>
<feature type="domain" description="NACHT" evidence="3">
    <location>
        <begin position="10"/>
        <end position="97"/>
    </location>
</feature>
<name>A0ABV0QSR7_9TELE</name>
<evidence type="ECO:0000256" key="2">
    <source>
        <dbReference type="ARBA" id="ARBA00022737"/>
    </source>
</evidence>
<proteinExistence type="predicted"/>
<dbReference type="PANTHER" id="PTHR24106">
    <property type="entry name" value="NACHT, LRR AND CARD DOMAINS-CONTAINING"/>
    <property type="match status" value="1"/>
</dbReference>
<dbReference type="Pfam" id="PF05729">
    <property type="entry name" value="NACHT"/>
    <property type="match status" value="1"/>
</dbReference>
<feature type="non-terminal residue" evidence="4">
    <location>
        <position position="1"/>
    </location>
</feature>
<comment type="caution">
    <text evidence="4">The sequence shown here is derived from an EMBL/GenBank/DDBJ whole genome shotgun (WGS) entry which is preliminary data.</text>
</comment>
<keyword evidence="2" id="KW-0677">Repeat</keyword>
<dbReference type="EMBL" id="JAHRIN010021012">
    <property type="protein sequence ID" value="MEQ2198864.1"/>
    <property type="molecule type" value="Genomic_DNA"/>
</dbReference>
<evidence type="ECO:0000256" key="1">
    <source>
        <dbReference type="ARBA" id="ARBA00022614"/>
    </source>
</evidence>
<dbReference type="InterPro" id="IPR007111">
    <property type="entry name" value="NACHT_NTPase"/>
</dbReference>
<accession>A0ABV0QSR7</accession>
<dbReference type="InterPro" id="IPR051261">
    <property type="entry name" value="NLR"/>
</dbReference>
<organism evidence="4 5">
    <name type="scientific">Xenoophorus captivus</name>
    <dbReference type="NCBI Taxonomy" id="1517983"/>
    <lineage>
        <taxon>Eukaryota</taxon>
        <taxon>Metazoa</taxon>
        <taxon>Chordata</taxon>
        <taxon>Craniata</taxon>
        <taxon>Vertebrata</taxon>
        <taxon>Euteleostomi</taxon>
        <taxon>Actinopterygii</taxon>
        <taxon>Neopterygii</taxon>
        <taxon>Teleostei</taxon>
        <taxon>Neoteleostei</taxon>
        <taxon>Acanthomorphata</taxon>
        <taxon>Ovalentaria</taxon>
        <taxon>Atherinomorphae</taxon>
        <taxon>Cyprinodontiformes</taxon>
        <taxon>Goodeidae</taxon>
        <taxon>Xenoophorus</taxon>
    </lineage>
</organism>
<evidence type="ECO:0000259" key="3">
    <source>
        <dbReference type="Pfam" id="PF05729"/>
    </source>
</evidence>
<gene>
    <name evidence="4" type="ORF">XENOCAPTIV_019745</name>
</gene>
<evidence type="ECO:0000313" key="5">
    <source>
        <dbReference type="Proteomes" id="UP001434883"/>
    </source>
</evidence>
<dbReference type="Proteomes" id="UP001434883">
    <property type="component" value="Unassembled WGS sequence"/>
</dbReference>
<reference evidence="4 5" key="1">
    <citation type="submission" date="2021-06" db="EMBL/GenBank/DDBJ databases">
        <authorList>
            <person name="Palmer J.M."/>
        </authorList>
    </citation>
    <scope>NUCLEOTIDE SEQUENCE [LARGE SCALE GENOMIC DNA]</scope>
    <source>
        <strain evidence="4 5">XC_2019</strain>
        <tissue evidence="4">Muscle</tissue>
    </source>
</reference>
<evidence type="ECO:0000313" key="4">
    <source>
        <dbReference type="EMBL" id="MEQ2198864.1"/>
    </source>
</evidence>
<keyword evidence="5" id="KW-1185">Reference proteome</keyword>
<protein>
    <recommendedName>
        <fullName evidence="3">NACHT domain-containing protein</fullName>
    </recommendedName>
</protein>
<keyword evidence="1" id="KW-0433">Leucine-rich repeat</keyword>